<dbReference type="InterPro" id="IPR034686">
    <property type="entry name" value="Terpene_cyclase-like_2"/>
</dbReference>
<dbReference type="SFLD" id="SFLDG01020">
    <property type="entry name" value="Terpene_Cyclase_Like_2"/>
    <property type="match status" value="1"/>
</dbReference>
<dbReference type="OrthoDB" id="2861623at2759"/>
<dbReference type="AlphaFoldDB" id="M7SAE2"/>
<evidence type="ECO:0000313" key="6">
    <source>
        <dbReference type="Proteomes" id="UP000012174"/>
    </source>
</evidence>
<evidence type="ECO:0000313" key="5">
    <source>
        <dbReference type="EMBL" id="EMR63114.1"/>
    </source>
</evidence>
<dbReference type="Proteomes" id="UP000012174">
    <property type="component" value="Unassembled WGS sequence"/>
</dbReference>
<evidence type="ECO:0000256" key="1">
    <source>
        <dbReference type="ARBA" id="ARBA00001946"/>
    </source>
</evidence>
<dbReference type="KEGG" id="ela:UCREL1_9945"/>
<dbReference type="GO" id="GO:0046872">
    <property type="term" value="F:metal ion binding"/>
    <property type="evidence" value="ECO:0007669"/>
    <property type="project" value="UniProtKB-KW"/>
</dbReference>
<dbReference type="Pfam" id="PF19086">
    <property type="entry name" value="Terpene_syn_C_2"/>
    <property type="match status" value="1"/>
</dbReference>
<proteinExistence type="inferred from homology"/>
<dbReference type="PANTHER" id="PTHR35201">
    <property type="entry name" value="TERPENE SYNTHASE"/>
    <property type="match status" value="1"/>
</dbReference>
<comment type="similarity">
    <text evidence="2 4">Belongs to the terpene synthase family.</text>
</comment>
<gene>
    <name evidence="5" type="ORF">UCREL1_9945</name>
</gene>
<protein>
    <recommendedName>
        <fullName evidence="4">Terpene synthase</fullName>
        <ecNumber evidence="4">4.2.3.-</ecNumber>
    </recommendedName>
</protein>
<name>M7SAE2_EUTLA</name>
<comment type="cofactor">
    <cofactor evidence="1 4">
        <name>Mg(2+)</name>
        <dbReference type="ChEBI" id="CHEBI:18420"/>
    </cofactor>
</comment>
<dbReference type="SUPFAM" id="SSF48576">
    <property type="entry name" value="Terpenoid synthases"/>
    <property type="match status" value="1"/>
</dbReference>
<keyword evidence="6" id="KW-1185">Reference proteome</keyword>
<dbReference type="GO" id="GO:0010333">
    <property type="term" value="F:terpene synthase activity"/>
    <property type="evidence" value="ECO:0007669"/>
    <property type="project" value="InterPro"/>
</dbReference>
<keyword evidence="4" id="KW-0479">Metal-binding</keyword>
<organism evidence="5 6">
    <name type="scientific">Eutypa lata (strain UCR-EL1)</name>
    <name type="common">Grapevine dieback disease fungus</name>
    <name type="synonym">Eutypa armeniacae</name>
    <dbReference type="NCBI Taxonomy" id="1287681"/>
    <lineage>
        <taxon>Eukaryota</taxon>
        <taxon>Fungi</taxon>
        <taxon>Dikarya</taxon>
        <taxon>Ascomycota</taxon>
        <taxon>Pezizomycotina</taxon>
        <taxon>Sordariomycetes</taxon>
        <taxon>Xylariomycetidae</taxon>
        <taxon>Xylariales</taxon>
        <taxon>Diatrypaceae</taxon>
        <taxon>Eutypa</taxon>
    </lineage>
</organism>
<sequence length="346" mass="38779">MCGQNERQALAEKLKGQKLTIPDMRPIFAHWPGGQNENYEVVKGVIEKELRSQPLDEDAIRGWNPALLAATWWPTAASKQYRVLTDLVIWFGVWDDVVEKLGSDQEAAEHMRSETKAVVRQTLLLGPTADGPVPNPLMTGFGSIAKEVCAVLDEEQRGRLVGHFNKYIDATQLEAEADQGTDIPSLEKYWEVRKLSSGMPILLGFSEYALQVKLPTSLVDSAQYQTLWEVAIVINSIVNDLISFKKEMKQGSILSSVAILYHRLDNLNAAVEASLGYLKELISEFDRTAEMVLDGFPVDSREFDVVSRSIDSMRMVNTGNLEWSLQVKRYGVLEGMTEKGQIEFIL</sequence>
<dbReference type="OMA" id="QPVAKMI"/>
<dbReference type="InterPro" id="IPR008949">
    <property type="entry name" value="Isoprenoid_synthase_dom_sf"/>
</dbReference>
<evidence type="ECO:0000256" key="4">
    <source>
        <dbReference type="RuleBase" id="RU366034"/>
    </source>
</evidence>
<keyword evidence="4" id="KW-0456">Lyase</keyword>
<dbReference type="Gene3D" id="1.10.600.10">
    <property type="entry name" value="Farnesyl Diphosphate Synthase"/>
    <property type="match status" value="1"/>
</dbReference>
<dbReference type="eggNOG" id="ENOG502SKVE">
    <property type="taxonomic scope" value="Eukaryota"/>
</dbReference>
<dbReference type="SFLD" id="SFLDS00005">
    <property type="entry name" value="Isoprenoid_Synthase_Type_I"/>
    <property type="match status" value="1"/>
</dbReference>
<dbReference type="HOGENOM" id="CLU_042538_3_1_1"/>
<evidence type="ECO:0000256" key="3">
    <source>
        <dbReference type="ARBA" id="ARBA00022842"/>
    </source>
</evidence>
<dbReference type="EC" id="4.2.3.-" evidence="4"/>
<reference evidence="6" key="1">
    <citation type="journal article" date="2013" name="Genome Announc.">
        <title>Draft genome sequence of the grapevine dieback fungus Eutypa lata UCR-EL1.</title>
        <authorList>
            <person name="Blanco-Ulate B."/>
            <person name="Rolshausen P.E."/>
            <person name="Cantu D."/>
        </authorList>
    </citation>
    <scope>NUCLEOTIDE SEQUENCE [LARGE SCALE GENOMIC DNA]</scope>
    <source>
        <strain evidence="6">UCR-EL1</strain>
    </source>
</reference>
<accession>M7SAE2</accession>
<dbReference type="GO" id="GO:0008299">
    <property type="term" value="P:isoprenoid biosynthetic process"/>
    <property type="evidence" value="ECO:0007669"/>
    <property type="project" value="UniProtKB-ARBA"/>
</dbReference>
<evidence type="ECO:0000256" key="2">
    <source>
        <dbReference type="ARBA" id="ARBA00006333"/>
    </source>
</evidence>
<keyword evidence="3 4" id="KW-0460">Magnesium</keyword>
<dbReference type="PANTHER" id="PTHR35201:SF4">
    <property type="entry name" value="BETA-PINACENE SYNTHASE-RELATED"/>
    <property type="match status" value="1"/>
</dbReference>
<dbReference type="EMBL" id="KB707269">
    <property type="protein sequence ID" value="EMR63114.1"/>
    <property type="molecule type" value="Genomic_DNA"/>
</dbReference>